<reference evidence="5 6" key="1">
    <citation type="submission" date="2011-09" db="EMBL/GenBank/DDBJ databases">
        <title>Complete sequence of chromosome of Thioflavicoccus mobilis 8321.</title>
        <authorList>
            <consortium name="US DOE Joint Genome Institute"/>
            <person name="Lucas S."/>
            <person name="Han J."/>
            <person name="Lapidus A."/>
            <person name="Cheng J.-F."/>
            <person name="Goodwin L."/>
            <person name="Pitluck S."/>
            <person name="Peters L."/>
            <person name="Ovchinnikova G."/>
            <person name="Lu M."/>
            <person name="Detter J.C."/>
            <person name="Han C."/>
            <person name="Tapia R."/>
            <person name="Land M."/>
            <person name="Hauser L."/>
            <person name="Kyrpides N."/>
            <person name="Ivanova N."/>
            <person name="Pagani I."/>
            <person name="Vogl K."/>
            <person name="Liu Z."/>
            <person name="Imhoff J."/>
            <person name="Thiel V."/>
            <person name="Frigaard N.-U."/>
            <person name="Bryant D."/>
            <person name="Woyke T."/>
        </authorList>
    </citation>
    <scope>NUCLEOTIDE SEQUENCE [LARGE SCALE GENOMIC DNA]</scope>
    <source>
        <strain evidence="5 6">8321</strain>
    </source>
</reference>
<evidence type="ECO:0000259" key="4">
    <source>
        <dbReference type="Pfam" id="PF02668"/>
    </source>
</evidence>
<dbReference type="GO" id="GO:0016706">
    <property type="term" value="F:2-oxoglutarate-dependent dioxygenase activity"/>
    <property type="evidence" value="ECO:0007669"/>
    <property type="project" value="UniProtKB-ARBA"/>
</dbReference>
<dbReference type="eggNOG" id="COG2175">
    <property type="taxonomic scope" value="Bacteria"/>
</dbReference>
<dbReference type="Gene3D" id="3.60.130.10">
    <property type="entry name" value="Clavaminate synthase-like"/>
    <property type="match status" value="1"/>
</dbReference>
<protein>
    <submittedName>
        <fullName evidence="5">Putative taurine catabolism dioxygenase</fullName>
    </submittedName>
</protein>
<evidence type="ECO:0000256" key="2">
    <source>
        <dbReference type="ARBA" id="ARBA00023002"/>
    </source>
</evidence>
<evidence type="ECO:0000313" key="5">
    <source>
        <dbReference type="EMBL" id="AGA89017.1"/>
    </source>
</evidence>
<evidence type="ECO:0000256" key="1">
    <source>
        <dbReference type="ARBA" id="ARBA00001954"/>
    </source>
</evidence>
<keyword evidence="6" id="KW-1185">Reference proteome</keyword>
<sequence length="291" mass="32605">MPSPFSLDNPAGYRAWRARKLADYPRSIEALRVPIRRLAEPNRTEVAALLERLAKCNMALVDCGDPAQIRPDALLQLGKRLGLRHTDHHLCADAHAVSTIRVEAAGRASALIPYTNRPLNWHTDGYYNPPERAVCAWMLFCRQDAARGGENALLDPEIAYLRLRDQDPELIQALLHPQTLGVPGNAEAGPDRRETTFGPVFAWPQGALEMRYTARARHVIWHSSPAVAAAREALTRLFSGNEDFIYRHKLRPGEGYISNNVLHNRSGFQATDPSVPGRTLLRVRYLERIDG</sequence>
<organism evidence="5 6">
    <name type="scientific">Thioflavicoccus mobilis 8321</name>
    <dbReference type="NCBI Taxonomy" id="765912"/>
    <lineage>
        <taxon>Bacteria</taxon>
        <taxon>Pseudomonadati</taxon>
        <taxon>Pseudomonadota</taxon>
        <taxon>Gammaproteobacteria</taxon>
        <taxon>Chromatiales</taxon>
        <taxon>Chromatiaceae</taxon>
        <taxon>Thioflavicoccus</taxon>
    </lineage>
</organism>
<dbReference type="EMBL" id="CP003051">
    <property type="protein sequence ID" value="AGA89017.1"/>
    <property type="molecule type" value="Genomic_DNA"/>
</dbReference>
<accession>L0GT84</accession>
<dbReference type="PANTHER" id="PTHR10696">
    <property type="entry name" value="GAMMA-BUTYROBETAINE HYDROXYLASE-RELATED"/>
    <property type="match status" value="1"/>
</dbReference>
<keyword evidence="3" id="KW-0045">Antibiotic biosynthesis</keyword>
<gene>
    <name evidence="5" type="ORF">Thimo_0142</name>
</gene>
<proteinExistence type="predicted"/>
<evidence type="ECO:0000256" key="3">
    <source>
        <dbReference type="ARBA" id="ARBA00023194"/>
    </source>
</evidence>
<dbReference type="InterPro" id="IPR050411">
    <property type="entry name" value="AlphaKG_dependent_hydroxylases"/>
</dbReference>
<dbReference type="GO" id="GO:0017000">
    <property type="term" value="P:antibiotic biosynthetic process"/>
    <property type="evidence" value="ECO:0007669"/>
    <property type="project" value="UniProtKB-KW"/>
</dbReference>
<dbReference type="InterPro" id="IPR003819">
    <property type="entry name" value="TauD/TfdA-like"/>
</dbReference>
<name>L0GT84_9GAMM</name>
<dbReference type="Pfam" id="PF02668">
    <property type="entry name" value="TauD"/>
    <property type="match status" value="1"/>
</dbReference>
<evidence type="ECO:0000313" key="6">
    <source>
        <dbReference type="Proteomes" id="UP000010816"/>
    </source>
</evidence>
<dbReference type="STRING" id="765912.Thimo_0142"/>
<dbReference type="KEGG" id="tmb:Thimo_0142"/>
<keyword evidence="2" id="KW-0560">Oxidoreductase</keyword>
<comment type="cofactor">
    <cofactor evidence="1">
        <name>Fe(2+)</name>
        <dbReference type="ChEBI" id="CHEBI:29033"/>
    </cofactor>
</comment>
<dbReference type="AlphaFoldDB" id="L0GT84"/>
<dbReference type="PATRIC" id="fig|765912.4.peg.144"/>
<keyword evidence="5" id="KW-0223">Dioxygenase</keyword>
<dbReference type="PANTHER" id="PTHR10696:SF56">
    <property type="entry name" value="TAUD_TFDA-LIKE DOMAIN-CONTAINING PROTEIN"/>
    <property type="match status" value="1"/>
</dbReference>
<feature type="domain" description="TauD/TfdA-like" evidence="4">
    <location>
        <begin position="28"/>
        <end position="283"/>
    </location>
</feature>
<dbReference type="HOGENOM" id="CLU_952821_0_0_6"/>
<dbReference type="Proteomes" id="UP000010816">
    <property type="component" value="Chromosome"/>
</dbReference>
<dbReference type="InterPro" id="IPR042098">
    <property type="entry name" value="TauD-like_sf"/>
</dbReference>
<dbReference type="OrthoDB" id="9770519at2"/>
<dbReference type="SUPFAM" id="SSF51197">
    <property type="entry name" value="Clavaminate synthase-like"/>
    <property type="match status" value="1"/>
</dbReference>